<dbReference type="AlphaFoldDB" id="A0A9Q5CVE1"/>
<protein>
    <recommendedName>
        <fullName evidence="3">Transposase</fullName>
    </recommendedName>
</protein>
<name>A0A9Q5CVE1_CLOBE</name>
<evidence type="ECO:0000313" key="2">
    <source>
        <dbReference type="Proteomes" id="UP000821656"/>
    </source>
</evidence>
<reference evidence="1" key="1">
    <citation type="submission" date="2020-05" db="EMBL/GenBank/DDBJ databases">
        <title>Genomic insights into acetone-butanol-ethanol (ABE) fermentation by sequencing solventogenic clostridia strains.</title>
        <authorList>
            <person name="Brown S."/>
        </authorList>
    </citation>
    <scope>NUCLEOTIDE SEQUENCE</scope>
    <source>
        <strain evidence="1">DJ126</strain>
    </source>
</reference>
<dbReference type="RefSeq" id="WP_077310072.1">
    <property type="nucleotide sequence ID" value="NZ_CP016090.1"/>
</dbReference>
<evidence type="ECO:0008006" key="3">
    <source>
        <dbReference type="Google" id="ProtNLM"/>
    </source>
</evidence>
<accession>A0A9Q5CVE1</accession>
<comment type="caution">
    <text evidence="1">The sequence shown here is derived from an EMBL/GenBank/DDBJ whole genome shotgun (WGS) entry which is preliminary data.</text>
</comment>
<dbReference type="EMBL" id="JABSXK010000001">
    <property type="protein sequence ID" value="NRV12384.1"/>
    <property type="molecule type" value="Genomic_DNA"/>
</dbReference>
<organism evidence="1 2">
    <name type="scientific">Clostridium beijerinckii</name>
    <name type="common">Clostridium MP</name>
    <dbReference type="NCBI Taxonomy" id="1520"/>
    <lineage>
        <taxon>Bacteria</taxon>
        <taxon>Bacillati</taxon>
        <taxon>Bacillota</taxon>
        <taxon>Clostridia</taxon>
        <taxon>Eubacteriales</taxon>
        <taxon>Clostridiaceae</taxon>
        <taxon>Clostridium</taxon>
    </lineage>
</organism>
<gene>
    <name evidence="1" type="ORF">DFH45_005347</name>
</gene>
<sequence>MNNLGKNINWREIVAGFSSYEGTLGNFFNSNHITKSQFYYYKKKLNNENNKLQFHAISMKEKRVRTEITVVQADRPNIIIEIGVAKLHVPANEIAILSNLLKDLITNVQS</sequence>
<proteinExistence type="predicted"/>
<evidence type="ECO:0000313" key="1">
    <source>
        <dbReference type="EMBL" id="NRV12384.1"/>
    </source>
</evidence>
<dbReference type="Proteomes" id="UP000821656">
    <property type="component" value="Unassembled WGS sequence"/>
</dbReference>